<keyword evidence="2" id="KW-1185">Reference proteome</keyword>
<evidence type="ECO:0000313" key="1">
    <source>
        <dbReference type="EMBL" id="KIK00767.1"/>
    </source>
</evidence>
<proteinExistence type="predicted"/>
<dbReference type="Gene3D" id="3.30.160.20">
    <property type="match status" value="1"/>
</dbReference>
<dbReference type="HOGENOM" id="CLU_165629_0_0_1"/>
<evidence type="ECO:0000313" key="2">
    <source>
        <dbReference type="Proteomes" id="UP000054477"/>
    </source>
</evidence>
<feature type="non-terminal residue" evidence="1">
    <location>
        <position position="1"/>
    </location>
</feature>
<dbReference type="EMBL" id="KN838619">
    <property type="protein sequence ID" value="KIK00767.1"/>
    <property type="molecule type" value="Genomic_DNA"/>
</dbReference>
<name>A0A0C9XSM8_9AGAR</name>
<organism evidence="1 2">
    <name type="scientific">Laccaria amethystina LaAM-08-1</name>
    <dbReference type="NCBI Taxonomy" id="1095629"/>
    <lineage>
        <taxon>Eukaryota</taxon>
        <taxon>Fungi</taxon>
        <taxon>Dikarya</taxon>
        <taxon>Basidiomycota</taxon>
        <taxon>Agaricomycotina</taxon>
        <taxon>Agaricomycetes</taxon>
        <taxon>Agaricomycetidae</taxon>
        <taxon>Agaricales</taxon>
        <taxon>Agaricineae</taxon>
        <taxon>Hydnangiaceae</taxon>
        <taxon>Laccaria</taxon>
    </lineage>
</organism>
<dbReference type="CDD" id="cd00048">
    <property type="entry name" value="DSRM_SF"/>
    <property type="match status" value="1"/>
</dbReference>
<dbReference type="Proteomes" id="UP000054477">
    <property type="component" value="Unassembled WGS sequence"/>
</dbReference>
<dbReference type="AlphaFoldDB" id="A0A0C9XSM8"/>
<gene>
    <name evidence="1" type="ORF">K443DRAFT_99806</name>
</gene>
<reference evidence="1 2" key="1">
    <citation type="submission" date="2014-04" db="EMBL/GenBank/DDBJ databases">
        <authorList>
            <consortium name="DOE Joint Genome Institute"/>
            <person name="Kuo A."/>
            <person name="Kohler A."/>
            <person name="Nagy L.G."/>
            <person name="Floudas D."/>
            <person name="Copeland A."/>
            <person name="Barry K.W."/>
            <person name="Cichocki N."/>
            <person name="Veneault-Fourrey C."/>
            <person name="LaButti K."/>
            <person name="Lindquist E.A."/>
            <person name="Lipzen A."/>
            <person name="Lundell T."/>
            <person name="Morin E."/>
            <person name="Murat C."/>
            <person name="Sun H."/>
            <person name="Tunlid A."/>
            <person name="Henrissat B."/>
            <person name="Grigoriev I.V."/>
            <person name="Hibbett D.S."/>
            <person name="Martin F."/>
            <person name="Nordberg H.P."/>
            <person name="Cantor M.N."/>
            <person name="Hua S.X."/>
        </authorList>
    </citation>
    <scope>NUCLEOTIDE SEQUENCE [LARGE SCALE GENOMIC DNA]</scope>
    <source>
        <strain evidence="1 2">LaAM-08-1</strain>
    </source>
</reference>
<protein>
    <submittedName>
        <fullName evidence="1">Unplaced genomic scaffold K443scaffold_84, whole genome shotgun sequence</fullName>
    </submittedName>
</protein>
<reference evidence="2" key="2">
    <citation type="submission" date="2015-01" db="EMBL/GenBank/DDBJ databases">
        <title>Evolutionary Origins and Diversification of the Mycorrhizal Mutualists.</title>
        <authorList>
            <consortium name="DOE Joint Genome Institute"/>
            <consortium name="Mycorrhizal Genomics Consortium"/>
            <person name="Kohler A."/>
            <person name="Kuo A."/>
            <person name="Nagy L.G."/>
            <person name="Floudas D."/>
            <person name="Copeland A."/>
            <person name="Barry K.W."/>
            <person name="Cichocki N."/>
            <person name="Veneault-Fourrey C."/>
            <person name="LaButti K."/>
            <person name="Lindquist E.A."/>
            <person name="Lipzen A."/>
            <person name="Lundell T."/>
            <person name="Morin E."/>
            <person name="Murat C."/>
            <person name="Riley R."/>
            <person name="Ohm R."/>
            <person name="Sun H."/>
            <person name="Tunlid A."/>
            <person name="Henrissat B."/>
            <person name="Grigoriev I.V."/>
            <person name="Hibbett D.S."/>
            <person name="Martin F."/>
        </authorList>
    </citation>
    <scope>NUCLEOTIDE SEQUENCE [LARGE SCALE GENOMIC DNA]</scope>
    <source>
        <strain evidence="2">LaAM-08-1</strain>
    </source>
</reference>
<dbReference type="SUPFAM" id="SSF54768">
    <property type="entry name" value="dsRNA-binding domain-like"/>
    <property type="match status" value="1"/>
</dbReference>
<accession>A0A0C9XSM8</accession>
<dbReference type="OrthoDB" id="10316726at2759"/>
<sequence>SHRNYLSTVVQRLFPGYEAEYTYSRFGNQHATTWECSISLYHGVIGVGHGSSRASAAECAAHRAVAYHLYPRYVRQCPWAFRR</sequence>